<dbReference type="Proteomes" id="UP000265566">
    <property type="component" value="Chromosome 1"/>
</dbReference>
<protein>
    <submittedName>
        <fullName evidence="14">Plastocyanin-like domain protein</fullName>
    </submittedName>
    <submittedName>
        <fullName evidence="15">Putative cupredoxin</fullName>
    </submittedName>
</protein>
<dbReference type="GO" id="GO:0098552">
    <property type="term" value="C:side of membrane"/>
    <property type="evidence" value="ECO:0007669"/>
    <property type="project" value="UniProtKB-KW"/>
</dbReference>
<dbReference type="PANTHER" id="PTHR33021:SF44">
    <property type="entry name" value="EARLY NODULIN-LIKE PROTEIN 8"/>
    <property type="match status" value="1"/>
</dbReference>
<reference evidence="14 17" key="3">
    <citation type="journal article" date="2014" name="BMC Genomics">
        <title>An improved genome release (version Mt4.0) for the model legume Medicago truncatula.</title>
        <authorList>
            <person name="Tang H."/>
            <person name="Krishnakumar V."/>
            <person name="Bidwell S."/>
            <person name="Rosen B."/>
            <person name="Chan A."/>
            <person name="Zhou S."/>
            <person name="Gentzbittel L."/>
            <person name="Childs K.L."/>
            <person name="Yandell M."/>
            <person name="Gundlach H."/>
            <person name="Mayer K.F."/>
            <person name="Schwartz D.C."/>
            <person name="Town C.D."/>
        </authorList>
    </citation>
    <scope>GENOME REANNOTATION</scope>
    <source>
        <strain evidence="14">A17</strain>
        <strain evidence="16 17">cv. Jemalong A17</strain>
    </source>
</reference>
<evidence type="ECO:0000256" key="9">
    <source>
        <dbReference type="ARBA" id="ARBA00035011"/>
    </source>
</evidence>
<evidence type="ECO:0000313" key="14">
    <source>
        <dbReference type="EMBL" id="KEH42900.1"/>
    </source>
</evidence>
<dbReference type="HOGENOM" id="CLU_058719_1_1_1"/>
<feature type="signal peptide" evidence="11">
    <location>
        <begin position="1"/>
        <end position="26"/>
    </location>
</feature>
<dbReference type="OrthoDB" id="782862at2759"/>
<dbReference type="PROSITE" id="PS51485">
    <property type="entry name" value="PHYTOCYANIN"/>
    <property type="match status" value="1"/>
</dbReference>
<feature type="region of interest" description="Disordered" evidence="10">
    <location>
        <begin position="130"/>
        <end position="152"/>
    </location>
</feature>
<evidence type="ECO:0000256" key="2">
    <source>
        <dbReference type="ARBA" id="ARBA00022475"/>
    </source>
</evidence>
<dbReference type="FunFam" id="2.60.40.420:FF:000010">
    <property type="entry name" value="Early nodulin-like protein 1"/>
    <property type="match status" value="1"/>
</dbReference>
<dbReference type="GO" id="GO:0009055">
    <property type="term" value="F:electron transfer activity"/>
    <property type="evidence" value="ECO:0007669"/>
    <property type="project" value="InterPro"/>
</dbReference>
<dbReference type="Proteomes" id="UP000002051">
    <property type="component" value="Unassembled WGS sequence"/>
</dbReference>
<feature type="compositionally biased region" description="Low complexity" evidence="10">
    <location>
        <begin position="139"/>
        <end position="152"/>
    </location>
</feature>
<dbReference type="InterPro" id="IPR003245">
    <property type="entry name" value="Phytocyanin_dom"/>
</dbReference>
<evidence type="ECO:0000256" key="7">
    <source>
        <dbReference type="ARBA" id="ARBA00023180"/>
    </source>
</evidence>
<dbReference type="EnsemblPlants" id="KEH42900">
    <property type="protein sequence ID" value="KEH42900"/>
    <property type="gene ID" value="MTR_1g077790"/>
</dbReference>
<evidence type="ECO:0000313" key="13">
    <source>
        <dbReference type="EMBL" id="AFK41160.1"/>
    </source>
</evidence>
<evidence type="ECO:0000256" key="11">
    <source>
        <dbReference type="SAM" id="SignalP"/>
    </source>
</evidence>
<evidence type="ECO:0000259" key="12">
    <source>
        <dbReference type="PROSITE" id="PS51485"/>
    </source>
</evidence>
<keyword evidence="7" id="KW-0325">Glycoprotein</keyword>
<dbReference type="SUPFAM" id="SSF49503">
    <property type="entry name" value="Cupredoxins"/>
    <property type="match status" value="1"/>
</dbReference>
<dbReference type="InterPro" id="IPR041846">
    <property type="entry name" value="ENL_dom"/>
</dbReference>
<dbReference type="InterPro" id="IPR039391">
    <property type="entry name" value="Phytocyanin-like"/>
</dbReference>
<dbReference type="Pfam" id="PF02298">
    <property type="entry name" value="Cu_bind_like"/>
    <property type="match status" value="1"/>
</dbReference>
<evidence type="ECO:0000256" key="3">
    <source>
        <dbReference type="ARBA" id="ARBA00022622"/>
    </source>
</evidence>
<feature type="domain" description="Phytocyanin" evidence="12">
    <location>
        <begin position="27"/>
        <end position="131"/>
    </location>
</feature>
<reference evidence="13" key="2">
    <citation type="submission" date="2012-05" db="EMBL/GenBank/DDBJ databases">
        <authorList>
            <person name="Krishnakumar V."/>
            <person name="Cheung F."/>
            <person name="Xiao Y."/>
            <person name="Chan A."/>
            <person name="Moskal W.A."/>
            <person name="Town C.D."/>
        </authorList>
    </citation>
    <scope>NUCLEOTIDE SEQUENCE</scope>
</reference>
<evidence type="ECO:0000313" key="16">
    <source>
        <dbReference type="EnsemblPlants" id="KEH42900"/>
    </source>
</evidence>
<dbReference type="PANTHER" id="PTHR33021">
    <property type="entry name" value="BLUE COPPER PROTEIN"/>
    <property type="match status" value="1"/>
</dbReference>
<reference evidence="14 17" key="1">
    <citation type="journal article" date="2011" name="Nature">
        <title>The Medicago genome provides insight into the evolution of rhizobial symbioses.</title>
        <authorList>
            <person name="Young N.D."/>
            <person name="Debelle F."/>
            <person name="Oldroyd G.E."/>
            <person name="Geurts R."/>
            <person name="Cannon S.B."/>
            <person name="Udvardi M.K."/>
            <person name="Benedito V.A."/>
            <person name="Mayer K.F."/>
            <person name="Gouzy J."/>
            <person name="Schoof H."/>
            <person name="Van de Peer Y."/>
            <person name="Proost S."/>
            <person name="Cook D.R."/>
            <person name="Meyers B.C."/>
            <person name="Spannagl M."/>
            <person name="Cheung F."/>
            <person name="De Mita S."/>
            <person name="Krishnakumar V."/>
            <person name="Gundlach H."/>
            <person name="Zhou S."/>
            <person name="Mudge J."/>
            <person name="Bharti A.K."/>
            <person name="Murray J.D."/>
            <person name="Naoumkina M.A."/>
            <person name="Rosen B."/>
            <person name="Silverstein K.A."/>
            <person name="Tang H."/>
            <person name="Rombauts S."/>
            <person name="Zhao P.X."/>
            <person name="Zhou P."/>
            <person name="Barbe V."/>
            <person name="Bardou P."/>
            <person name="Bechner M."/>
            <person name="Bellec A."/>
            <person name="Berger A."/>
            <person name="Berges H."/>
            <person name="Bidwell S."/>
            <person name="Bisseling T."/>
            <person name="Choisne N."/>
            <person name="Couloux A."/>
            <person name="Denny R."/>
            <person name="Deshpande S."/>
            <person name="Dai X."/>
            <person name="Doyle J.J."/>
            <person name="Dudez A.M."/>
            <person name="Farmer A.D."/>
            <person name="Fouteau S."/>
            <person name="Franken C."/>
            <person name="Gibelin C."/>
            <person name="Gish J."/>
            <person name="Goldstein S."/>
            <person name="Gonzalez A.J."/>
            <person name="Green P.J."/>
            <person name="Hallab A."/>
            <person name="Hartog M."/>
            <person name="Hua A."/>
            <person name="Humphray S.J."/>
            <person name="Jeong D.H."/>
            <person name="Jing Y."/>
            <person name="Jocker A."/>
            <person name="Kenton S.M."/>
            <person name="Kim D.J."/>
            <person name="Klee K."/>
            <person name="Lai H."/>
            <person name="Lang C."/>
            <person name="Lin S."/>
            <person name="Macmil S.L."/>
            <person name="Magdelenat G."/>
            <person name="Matthews L."/>
            <person name="McCorrison J."/>
            <person name="Monaghan E.L."/>
            <person name="Mun J.H."/>
            <person name="Najar F.Z."/>
            <person name="Nicholson C."/>
            <person name="Noirot C."/>
            <person name="O'Bleness M."/>
            <person name="Paule C.R."/>
            <person name="Poulain J."/>
            <person name="Prion F."/>
            <person name="Qin B."/>
            <person name="Qu C."/>
            <person name="Retzel E.F."/>
            <person name="Riddle C."/>
            <person name="Sallet E."/>
            <person name="Samain S."/>
            <person name="Samson N."/>
            <person name="Sanders I."/>
            <person name="Saurat O."/>
            <person name="Scarpelli C."/>
            <person name="Schiex T."/>
            <person name="Segurens B."/>
            <person name="Severin A.J."/>
            <person name="Sherrier D.J."/>
            <person name="Shi R."/>
            <person name="Sims S."/>
            <person name="Singer S.R."/>
            <person name="Sinharoy S."/>
            <person name="Sterck L."/>
            <person name="Viollet A."/>
            <person name="Wang B.B."/>
            <person name="Wang K."/>
            <person name="Wang M."/>
            <person name="Wang X."/>
            <person name="Warfsmann J."/>
            <person name="Weissenbach J."/>
            <person name="White D.D."/>
            <person name="White J.D."/>
            <person name="Wiley G.B."/>
            <person name="Wincker P."/>
            <person name="Xing Y."/>
            <person name="Yang L."/>
            <person name="Yao Z."/>
            <person name="Ying F."/>
            <person name="Zhai J."/>
            <person name="Zhou L."/>
            <person name="Zuber A."/>
            <person name="Denarie J."/>
            <person name="Dixon R.A."/>
            <person name="May G.D."/>
            <person name="Schwartz D.C."/>
            <person name="Rogers J."/>
            <person name="Quetier F."/>
            <person name="Town C.D."/>
            <person name="Roe B.A."/>
        </authorList>
    </citation>
    <scope>NUCLEOTIDE SEQUENCE [LARGE SCALE GENOMIC DNA]</scope>
    <source>
        <strain evidence="14">A17</strain>
        <strain evidence="16 17">cv. Jemalong A17</strain>
    </source>
</reference>
<keyword evidence="6" id="KW-1015">Disulfide bond</keyword>
<evidence type="ECO:0000256" key="8">
    <source>
        <dbReference type="ARBA" id="ARBA00023288"/>
    </source>
</evidence>
<feature type="chain" id="PRO_5014579657" evidence="11">
    <location>
        <begin position="27"/>
        <end position="192"/>
    </location>
</feature>
<keyword evidence="4 11" id="KW-0732">Signal</keyword>
<accession>I3SLL8</accession>
<dbReference type="EMBL" id="CM001217">
    <property type="protein sequence ID" value="KEH42900.1"/>
    <property type="molecule type" value="Genomic_DNA"/>
</dbReference>
<comment type="similarity">
    <text evidence="9">Belongs to the early nodulin-like (ENODL) family.</text>
</comment>
<evidence type="ECO:0000256" key="1">
    <source>
        <dbReference type="ARBA" id="ARBA00004609"/>
    </source>
</evidence>
<name>I3SLL8_MEDTR</name>
<dbReference type="CDD" id="cd11019">
    <property type="entry name" value="OsENODL1_like"/>
    <property type="match status" value="1"/>
</dbReference>
<keyword evidence="17" id="KW-1185">Reference proteome</keyword>
<comment type="subcellular location">
    <subcellularLocation>
        <location evidence="1">Cell membrane</location>
        <topology evidence="1">Lipid-anchor</topology>
        <topology evidence="1">GPI-anchor</topology>
    </subcellularLocation>
</comment>
<evidence type="ECO:0000313" key="15">
    <source>
        <dbReference type="EMBL" id="RHN80501.1"/>
    </source>
</evidence>
<reference evidence="15" key="6">
    <citation type="journal article" date="2018" name="Nat. Plants">
        <title>Whole-genome landscape of Medicago truncatula symbiotic genes.</title>
        <authorList>
            <person name="Pecrix Y."/>
            <person name="Gamas P."/>
            <person name="Carrere S."/>
        </authorList>
    </citation>
    <scope>NUCLEOTIDE SEQUENCE</scope>
    <source>
        <tissue evidence="15">Leaves</tissue>
    </source>
</reference>
<dbReference type="Gene3D" id="2.60.40.420">
    <property type="entry name" value="Cupredoxins - blue copper proteins"/>
    <property type="match status" value="1"/>
</dbReference>
<sequence>MASHNNWFLVSSLLLTLLQIQTKVFCYQFKVGDLNAWGIPTSANPQVYAKWSKFHNFTLGDSLLFLYPPSQDSLIQVTQESYKSCNTKDPILYMNNGNSLFNITSHGDFYFTSGENGHCQKNQKIHISVGGTGNVDAEANSPSSSLPASAPSSQTVFGSIPVAPSSSNSPHPTSTFHVFIIGSLYALFLALM</sequence>
<dbReference type="AlphaFoldDB" id="I3SLL8"/>
<reference evidence="18" key="5">
    <citation type="journal article" date="2018" name="Nat. Plants">
        <title>Whole-genome landscape of Medicago truncatula symbiotic genes.</title>
        <authorList>
            <person name="Pecrix Y."/>
            <person name="Staton S.E."/>
            <person name="Sallet E."/>
            <person name="Lelandais-Briere C."/>
            <person name="Moreau S."/>
            <person name="Carrere S."/>
            <person name="Blein T."/>
            <person name="Jardinaud M.F."/>
            <person name="Latrasse D."/>
            <person name="Zouine M."/>
            <person name="Zahm M."/>
            <person name="Kreplak J."/>
            <person name="Mayjonade B."/>
            <person name="Satge C."/>
            <person name="Perez M."/>
            <person name="Cauet S."/>
            <person name="Marande W."/>
            <person name="Chantry-Darmon C."/>
            <person name="Lopez-Roques C."/>
            <person name="Bouchez O."/>
            <person name="Berard A."/>
            <person name="Debelle F."/>
            <person name="Munos S."/>
            <person name="Bendahmane A."/>
            <person name="Berges H."/>
            <person name="Niebel A."/>
            <person name="Buitink J."/>
            <person name="Frugier F."/>
            <person name="Benhamed M."/>
            <person name="Crespi M."/>
            <person name="Gouzy J."/>
            <person name="Gamas P."/>
        </authorList>
    </citation>
    <scope>NUCLEOTIDE SEQUENCE [LARGE SCALE GENOMIC DNA]</scope>
    <source>
        <strain evidence="18">cv. Jemalong A17</strain>
    </source>
</reference>
<evidence type="ECO:0000313" key="18">
    <source>
        <dbReference type="Proteomes" id="UP000265566"/>
    </source>
</evidence>
<evidence type="ECO:0000313" key="17">
    <source>
        <dbReference type="Proteomes" id="UP000002051"/>
    </source>
</evidence>
<dbReference type="Gramene" id="rna4436">
    <property type="protein sequence ID" value="RHN80501.1"/>
    <property type="gene ID" value="gene4436"/>
</dbReference>
<reference evidence="16" key="4">
    <citation type="submission" date="2015-04" db="UniProtKB">
        <authorList>
            <consortium name="EnsemblPlants"/>
        </authorList>
    </citation>
    <scope>IDENTIFICATION</scope>
    <source>
        <strain evidence="16">cv. Jemalong A17</strain>
    </source>
</reference>
<evidence type="ECO:0000256" key="10">
    <source>
        <dbReference type="SAM" id="MobiDB-lite"/>
    </source>
</evidence>
<evidence type="ECO:0000256" key="6">
    <source>
        <dbReference type="ARBA" id="ARBA00023157"/>
    </source>
</evidence>
<dbReference type="STRING" id="3880.I3SLL8"/>
<keyword evidence="2" id="KW-1003">Cell membrane</keyword>
<dbReference type="EMBL" id="BT141366">
    <property type="protein sequence ID" value="AFK41160.1"/>
    <property type="molecule type" value="mRNA"/>
</dbReference>
<dbReference type="InterPro" id="IPR008972">
    <property type="entry name" value="Cupredoxin"/>
</dbReference>
<dbReference type="KEGG" id="mtr:25484562"/>
<organism evidence="13">
    <name type="scientific">Medicago truncatula</name>
    <name type="common">Barrel medic</name>
    <name type="synonym">Medicago tribuloides</name>
    <dbReference type="NCBI Taxonomy" id="3880"/>
    <lineage>
        <taxon>Eukaryota</taxon>
        <taxon>Viridiplantae</taxon>
        <taxon>Streptophyta</taxon>
        <taxon>Embryophyta</taxon>
        <taxon>Tracheophyta</taxon>
        <taxon>Spermatophyta</taxon>
        <taxon>Magnoliopsida</taxon>
        <taxon>eudicotyledons</taxon>
        <taxon>Gunneridae</taxon>
        <taxon>Pentapetalae</taxon>
        <taxon>rosids</taxon>
        <taxon>fabids</taxon>
        <taxon>Fabales</taxon>
        <taxon>Fabaceae</taxon>
        <taxon>Papilionoideae</taxon>
        <taxon>50 kb inversion clade</taxon>
        <taxon>NPAAA clade</taxon>
        <taxon>Hologalegina</taxon>
        <taxon>IRL clade</taxon>
        <taxon>Trifolieae</taxon>
        <taxon>Medicago</taxon>
    </lineage>
</organism>
<evidence type="ECO:0000256" key="5">
    <source>
        <dbReference type="ARBA" id="ARBA00023136"/>
    </source>
</evidence>
<dbReference type="GO" id="GO:0005886">
    <property type="term" value="C:plasma membrane"/>
    <property type="evidence" value="ECO:0000318"/>
    <property type="project" value="GO_Central"/>
</dbReference>
<evidence type="ECO:0000256" key="4">
    <source>
        <dbReference type="ARBA" id="ARBA00022729"/>
    </source>
</evidence>
<keyword evidence="5" id="KW-0472">Membrane</keyword>
<dbReference type="EMBL" id="PSQE01000001">
    <property type="protein sequence ID" value="RHN80501.1"/>
    <property type="molecule type" value="Genomic_DNA"/>
</dbReference>
<gene>
    <name evidence="16" type="primary">25484562</name>
    <name evidence="14" type="ordered locus">MTR_1g077790</name>
    <name evidence="15" type="ORF">MtrunA17_Chr1g0188981</name>
</gene>
<keyword evidence="3" id="KW-0336">GPI-anchor</keyword>
<proteinExistence type="evidence at transcript level"/>
<keyword evidence="8" id="KW-0449">Lipoprotein</keyword>